<dbReference type="Proteomes" id="UP001163603">
    <property type="component" value="Chromosome 15"/>
</dbReference>
<name>A0ACC0WY38_9ROSI</name>
<dbReference type="EMBL" id="CM047750">
    <property type="protein sequence ID" value="KAJ0006835.1"/>
    <property type="molecule type" value="Genomic_DNA"/>
</dbReference>
<evidence type="ECO:0000313" key="2">
    <source>
        <dbReference type="Proteomes" id="UP001163603"/>
    </source>
</evidence>
<reference evidence="2" key="1">
    <citation type="journal article" date="2023" name="G3 (Bethesda)">
        <title>Genome assembly and association tests identify interacting loci associated with vigor, precocity, and sex in interspecific pistachio rootstocks.</title>
        <authorList>
            <person name="Palmer W."/>
            <person name="Jacygrad E."/>
            <person name="Sagayaradj S."/>
            <person name="Cavanaugh K."/>
            <person name="Han R."/>
            <person name="Bertier L."/>
            <person name="Beede B."/>
            <person name="Kafkas S."/>
            <person name="Golino D."/>
            <person name="Preece J."/>
            <person name="Michelmore R."/>
        </authorList>
    </citation>
    <scope>NUCLEOTIDE SEQUENCE [LARGE SCALE GENOMIC DNA]</scope>
</reference>
<accession>A0ACC0WY38</accession>
<proteinExistence type="predicted"/>
<comment type="caution">
    <text evidence="1">The sequence shown here is derived from an EMBL/GenBank/DDBJ whole genome shotgun (WGS) entry which is preliminary data.</text>
</comment>
<protein>
    <submittedName>
        <fullName evidence="1">Uncharacterized protein</fullName>
    </submittedName>
</protein>
<sequence length="359" mass="38915">MITSFRVAFSKPESDALLRLKDSFTNAHGLKSWRQDNPPCNGPGEQWKGVACFEGSVTGLVNNSFSGELPAFDRLSNLRAIYLSMNQFSGEISRDYFDKMDGLRKVWLSDNNFTGHIPGSLFQLSHIAELHLENNQFDGTIPSFELPSLTQLDLSNNKLKGEVPHSLARFNASSFSGNAGLCGKKLGVDCKKKSSNEKTSPPPPETENSKPIVSAMKSSPEPPDGKEDKKKIVAAAITLSVMFISIAVVFILKWRRKEKEFDVLEKDTGSVQAVEVQVSVSTRKDLELSRKPGSSRKAGGHSRSNSHGGQVKTGGVGELVMVNDEKGVFGLPDLMKAAAEVLGNGGLGFVLQGADSQWG</sequence>
<evidence type="ECO:0000313" key="1">
    <source>
        <dbReference type="EMBL" id="KAJ0006835.1"/>
    </source>
</evidence>
<keyword evidence="2" id="KW-1185">Reference proteome</keyword>
<gene>
    <name evidence="1" type="ORF">Pint_29188</name>
</gene>
<organism evidence="1 2">
    <name type="scientific">Pistacia integerrima</name>
    <dbReference type="NCBI Taxonomy" id="434235"/>
    <lineage>
        <taxon>Eukaryota</taxon>
        <taxon>Viridiplantae</taxon>
        <taxon>Streptophyta</taxon>
        <taxon>Embryophyta</taxon>
        <taxon>Tracheophyta</taxon>
        <taxon>Spermatophyta</taxon>
        <taxon>Magnoliopsida</taxon>
        <taxon>eudicotyledons</taxon>
        <taxon>Gunneridae</taxon>
        <taxon>Pentapetalae</taxon>
        <taxon>rosids</taxon>
        <taxon>malvids</taxon>
        <taxon>Sapindales</taxon>
        <taxon>Anacardiaceae</taxon>
        <taxon>Pistacia</taxon>
    </lineage>
</organism>